<dbReference type="InterPro" id="IPR041129">
    <property type="entry name" value="CdiI_2"/>
</dbReference>
<sequence length="94" mass="10371">MHTQITYLASSYFHQDYDLEADSPLGVVELFRESEEPATAQALAAEITTLLASPDATEDRLAEIWLDEAQAAYDPRRDGVSVRDWLSQVAGALS</sequence>
<proteinExistence type="predicted"/>
<comment type="caution">
    <text evidence="2">The sequence shown here is derived from an EMBL/GenBank/DDBJ whole genome shotgun (WGS) entry which is preliminary data.</text>
</comment>
<dbReference type="Pfam" id="PF18593">
    <property type="entry name" value="CdiI_2"/>
    <property type="match status" value="1"/>
</dbReference>
<dbReference type="RefSeq" id="WP_030646290.1">
    <property type="nucleotide sequence ID" value="NZ_JBEXDP010000041.1"/>
</dbReference>
<dbReference type="Proteomes" id="UP001551011">
    <property type="component" value="Unassembled WGS sequence"/>
</dbReference>
<reference evidence="2 3" key="1">
    <citation type="submission" date="2024-06" db="EMBL/GenBank/DDBJ databases">
        <title>The Natural Products Discovery Center: Release of the First 8490 Sequenced Strains for Exploring Actinobacteria Biosynthetic Diversity.</title>
        <authorList>
            <person name="Kalkreuter E."/>
            <person name="Kautsar S.A."/>
            <person name="Yang D."/>
            <person name="Bader C.D."/>
            <person name="Teijaro C.N."/>
            <person name="Fluegel L."/>
            <person name="Davis C.M."/>
            <person name="Simpson J.R."/>
            <person name="Lauterbach L."/>
            <person name="Steele A.D."/>
            <person name="Gui C."/>
            <person name="Meng S."/>
            <person name="Li G."/>
            <person name="Viehrig K."/>
            <person name="Ye F."/>
            <person name="Su P."/>
            <person name="Kiefer A.F."/>
            <person name="Nichols A."/>
            <person name="Cepeda A.J."/>
            <person name="Yan W."/>
            <person name="Fan B."/>
            <person name="Jiang Y."/>
            <person name="Adhikari A."/>
            <person name="Zheng C.-J."/>
            <person name="Schuster L."/>
            <person name="Cowan T.M."/>
            <person name="Smanski M.J."/>
            <person name="Chevrette M.G."/>
            <person name="De Carvalho L.P.S."/>
            <person name="Shen B."/>
        </authorList>
    </citation>
    <scope>NUCLEOTIDE SEQUENCE [LARGE SCALE GENOMIC DNA]</scope>
    <source>
        <strain evidence="2 3">NPDC020594</strain>
    </source>
</reference>
<evidence type="ECO:0000313" key="2">
    <source>
        <dbReference type="EMBL" id="MEU5711152.1"/>
    </source>
</evidence>
<dbReference type="CDD" id="cd20687">
    <property type="entry name" value="CdiI_Ykris-like"/>
    <property type="match status" value="1"/>
</dbReference>
<accession>A0ABV3AGS7</accession>
<name>A0ABV3AGS7_9ACTN</name>
<keyword evidence="3" id="KW-1185">Reference proteome</keyword>
<dbReference type="EMBL" id="JBFAEG010000025">
    <property type="protein sequence ID" value="MEU5711152.1"/>
    <property type="molecule type" value="Genomic_DNA"/>
</dbReference>
<feature type="domain" description="CdiI immunity protein" evidence="1">
    <location>
        <begin position="4"/>
        <end position="92"/>
    </location>
</feature>
<organism evidence="2 3">
    <name type="scientific">Streptomyces flaveolus</name>
    <dbReference type="NCBI Taxonomy" id="67297"/>
    <lineage>
        <taxon>Bacteria</taxon>
        <taxon>Bacillati</taxon>
        <taxon>Actinomycetota</taxon>
        <taxon>Actinomycetes</taxon>
        <taxon>Kitasatosporales</taxon>
        <taxon>Streptomycetaceae</taxon>
        <taxon>Streptomyces</taxon>
    </lineage>
</organism>
<evidence type="ECO:0000259" key="1">
    <source>
        <dbReference type="Pfam" id="PF18593"/>
    </source>
</evidence>
<gene>
    <name evidence="2" type="ORF">AB0H04_30505</name>
</gene>
<protein>
    <submittedName>
        <fullName evidence="2">Contact-dependent growth inhibition system immunity protein</fullName>
    </submittedName>
</protein>
<evidence type="ECO:0000313" key="3">
    <source>
        <dbReference type="Proteomes" id="UP001551011"/>
    </source>
</evidence>